<gene>
    <name evidence="3" type="ORF">Pme01_14420</name>
</gene>
<reference evidence="3" key="1">
    <citation type="submission" date="2021-01" db="EMBL/GenBank/DDBJ databases">
        <title>Whole genome shotgun sequence of Planosporangium mesophilum NBRC 109066.</title>
        <authorList>
            <person name="Komaki H."/>
            <person name="Tamura T."/>
        </authorList>
    </citation>
    <scope>NUCLEOTIDE SEQUENCE</scope>
    <source>
        <strain evidence="3">NBRC 109066</strain>
    </source>
</reference>
<dbReference type="GO" id="GO:0006313">
    <property type="term" value="P:DNA transposition"/>
    <property type="evidence" value="ECO:0007669"/>
    <property type="project" value="InterPro"/>
</dbReference>
<dbReference type="PANTHER" id="PTHR33055">
    <property type="entry name" value="TRANSPOSASE FOR INSERTION SEQUENCE ELEMENT IS1111A"/>
    <property type="match status" value="1"/>
</dbReference>
<dbReference type="Proteomes" id="UP000599074">
    <property type="component" value="Unassembled WGS sequence"/>
</dbReference>
<evidence type="ECO:0000313" key="4">
    <source>
        <dbReference type="Proteomes" id="UP000599074"/>
    </source>
</evidence>
<proteinExistence type="predicted"/>
<dbReference type="GO" id="GO:0004803">
    <property type="term" value="F:transposase activity"/>
    <property type="evidence" value="ECO:0007669"/>
    <property type="project" value="InterPro"/>
</dbReference>
<dbReference type="GO" id="GO:0003677">
    <property type="term" value="F:DNA binding"/>
    <property type="evidence" value="ECO:0007669"/>
    <property type="project" value="InterPro"/>
</dbReference>
<name>A0A8J3WZ08_9ACTN</name>
<protein>
    <recommendedName>
        <fullName evidence="2">Transposase IS116/IS110/IS902 C-terminal domain-containing protein</fullName>
    </recommendedName>
</protein>
<sequence length="108" mass="12102">MVGATTRRGVNEDGSGVEVAPIPVSSGRTDRHRLHRGGDRLANNALWRIALVRMHCHQPTKDYVARRISEGKTKPEILRCLKRDIACETYPYLAETTITRRPGPARAQ</sequence>
<comment type="caution">
    <text evidence="3">The sequence shown here is derived from an EMBL/GenBank/DDBJ whole genome shotgun (WGS) entry which is preliminary data.</text>
</comment>
<evidence type="ECO:0000313" key="3">
    <source>
        <dbReference type="EMBL" id="GII21845.1"/>
    </source>
</evidence>
<evidence type="ECO:0000256" key="1">
    <source>
        <dbReference type="SAM" id="MobiDB-lite"/>
    </source>
</evidence>
<dbReference type="PANTHER" id="PTHR33055:SF16">
    <property type="entry name" value="TRANSPOSASE FOR INSERTION SEQUENCE ELEMENT IS1547"/>
    <property type="match status" value="1"/>
</dbReference>
<keyword evidence="4" id="KW-1185">Reference proteome</keyword>
<dbReference type="InterPro" id="IPR003346">
    <property type="entry name" value="Transposase_20"/>
</dbReference>
<feature type="region of interest" description="Disordered" evidence="1">
    <location>
        <begin position="1"/>
        <end position="35"/>
    </location>
</feature>
<dbReference type="Pfam" id="PF02371">
    <property type="entry name" value="Transposase_20"/>
    <property type="match status" value="1"/>
</dbReference>
<dbReference type="EMBL" id="BOON01000014">
    <property type="protein sequence ID" value="GII21845.1"/>
    <property type="molecule type" value="Genomic_DNA"/>
</dbReference>
<accession>A0A8J3WZ08</accession>
<organism evidence="3 4">
    <name type="scientific">Planosporangium mesophilum</name>
    <dbReference type="NCBI Taxonomy" id="689768"/>
    <lineage>
        <taxon>Bacteria</taxon>
        <taxon>Bacillati</taxon>
        <taxon>Actinomycetota</taxon>
        <taxon>Actinomycetes</taxon>
        <taxon>Micromonosporales</taxon>
        <taxon>Micromonosporaceae</taxon>
        <taxon>Planosporangium</taxon>
    </lineage>
</organism>
<evidence type="ECO:0000259" key="2">
    <source>
        <dbReference type="Pfam" id="PF02371"/>
    </source>
</evidence>
<feature type="domain" description="Transposase IS116/IS110/IS902 C-terminal" evidence="2">
    <location>
        <begin position="19"/>
        <end position="64"/>
    </location>
</feature>
<dbReference type="AlphaFoldDB" id="A0A8J3WZ08"/>
<dbReference type="InterPro" id="IPR047650">
    <property type="entry name" value="Transpos_IS110"/>
</dbReference>